<keyword evidence="4" id="KW-1185">Reference proteome</keyword>
<proteinExistence type="predicted"/>
<evidence type="ECO:0000313" key="3">
    <source>
        <dbReference type="EMBL" id="SEL05532.1"/>
    </source>
</evidence>
<organism evidence="3 4">
    <name type="scientific">Aquimarina amphilecti</name>
    <dbReference type="NCBI Taxonomy" id="1038014"/>
    <lineage>
        <taxon>Bacteria</taxon>
        <taxon>Pseudomonadati</taxon>
        <taxon>Bacteroidota</taxon>
        <taxon>Flavobacteriia</taxon>
        <taxon>Flavobacteriales</taxon>
        <taxon>Flavobacteriaceae</taxon>
        <taxon>Aquimarina</taxon>
    </lineage>
</organism>
<dbReference type="InterPro" id="IPR046517">
    <property type="entry name" value="DUF6695"/>
</dbReference>
<dbReference type="Proteomes" id="UP000198521">
    <property type="component" value="Unassembled WGS sequence"/>
</dbReference>
<dbReference type="OrthoDB" id="695573at2"/>
<dbReference type="Pfam" id="PF20405">
    <property type="entry name" value="DUF6695"/>
    <property type="match status" value="1"/>
</dbReference>
<reference evidence="4" key="1">
    <citation type="submission" date="2016-10" db="EMBL/GenBank/DDBJ databases">
        <authorList>
            <person name="Varghese N."/>
            <person name="Submissions S."/>
        </authorList>
    </citation>
    <scope>NUCLEOTIDE SEQUENCE [LARGE SCALE GENOMIC DNA]</scope>
    <source>
        <strain evidence="4">DSM 25232 / NCIMB 14723 / 92V</strain>
    </source>
</reference>
<dbReference type="STRING" id="1038014.SAMN04487910_1576"/>
<name>A0A1H7M347_AQUAM</name>
<dbReference type="RefSeq" id="WP_091407287.1">
    <property type="nucleotide sequence ID" value="NZ_FOAB01000003.1"/>
</dbReference>
<feature type="domain" description="Type VI secretion system effector TseH-like" evidence="2">
    <location>
        <begin position="7"/>
        <end position="175"/>
    </location>
</feature>
<evidence type="ECO:0000259" key="2">
    <source>
        <dbReference type="Pfam" id="PF25218"/>
    </source>
</evidence>
<protein>
    <submittedName>
        <fullName evidence="3">Uncharacterized protein</fullName>
    </submittedName>
</protein>
<feature type="domain" description="DUF6695" evidence="1">
    <location>
        <begin position="249"/>
        <end position="325"/>
    </location>
</feature>
<gene>
    <name evidence="3" type="ORF">SAMN04487910_1576</name>
</gene>
<evidence type="ECO:0000259" key="1">
    <source>
        <dbReference type="Pfam" id="PF20405"/>
    </source>
</evidence>
<sequence length="336" mass="38454">MNYTGKIISLAFPDTFVRFSDEEKKSTSLLQFFGLGKGGVIKAGHAAFVLIENETGVAEYYDFGRYITPPGKGRVRSAETDVELEIPFKATFTQDGKLFNVDQFLLWLEAHPEKTHGSGRLVASVCDYIYYDKAKEYVLEIQNKGSIPYSTFRKEGSNCSRIVTDTILQSTDNSRIRTPLLRNKLFTPSPLGNVEKGSMENKIYQVEDGNLIEYPNSVFVENLTNYFDKKAPNFVQKEKSKLPAFLMQASFLSGIGSGAYFTVRESSEASLFEIRRYTDYGEEDFRGVFRAQSTFNYQLEYRFVFDSHCKYCHIEQEGKVVRFDLVKRLNSVQKER</sequence>
<dbReference type="EMBL" id="FOAB01000003">
    <property type="protein sequence ID" value="SEL05532.1"/>
    <property type="molecule type" value="Genomic_DNA"/>
</dbReference>
<accession>A0A1H7M347</accession>
<dbReference type="AlphaFoldDB" id="A0A1H7M347"/>
<dbReference type="InterPro" id="IPR057382">
    <property type="entry name" value="TseH"/>
</dbReference>
<dbReference type="Pfam" id="PF25218">
    <property type="entry name" value="TseH"/>
    <property type="match status" value="1"/>
</dbReference>
<evidence type="ECO:0000313" key="4">
    <source>
        <dbReference type="Proteomes" id="UP000198521"/>
    </source>
</evidence>